<evidence type="ECO:0000313" key="10">
    <source>
        <dbReference type="Proteomes" id="UP000526501"/>
    </source>
</evidence>
<keyword evidence="5 7" id="KW-1133">Transmembrane helix</keyword>
<dbReference type="PANTHER" id="PTHR30506">
    <property type="entry name" value="INNER MEMBRANE PROTEIN"/>
    <property type="match status" value="1"/>
</dbReference>
<evidence type="ECO:0000256" key="5">
    <source>
        <dbReference type="ARBA" id="ARBA00022989"/>
    </source>
</evidence>
<gene>
    <name evidence="9" type="ORF">H5P27_18915</name>
</gene>
<dbReference type="GO" id="GO:0005886">
    <property type="term" value="C:plasma membrane"/>
    <property type="evidence" value="ECO:0007669"/>
    <property type="project" value="UniProtKB-SubCell"/>
</dbReference>
<keyword evidence="4 7" id="KW-0812">Transmembrane</keyword>
<dbReference type="EMBL" id="JACHVC010000013">
    <property type="protein sequence ID" value="MBC2608134.1"/>
    <property type="molecule type" value="Genomic_DNA"/>
</dbReference>
<dbReference type="Pfam" id="PF03458">
    <property type="entry name" value="Gly_transporter"/>
    <property type="match status" value="2"/>
</dbReference>
<comment type="subcellular location">
    <subcellularLocation>
        <location evidence="1">Cell membrane</location>
        <topology evidence="1">Multi-pass membrane protein</topology>
    </subcellularLocation>
</comment>
<feature type="transmembrane region" description="Helical" evidence="7">
    <location>
        <begin position="114"/>
        <end position="136"/>
    </location>
</feature>
<organism evidence="9 10">
    <name type="scientific">Pelagicoccus albus</name>
    <dbReference type="NCBI Taxonomy" id="415222"/>
    <lineage>
        <taxon>Bacteria</taxon>
        <taxon>Pseudomonadati</taxon>
        <taxon>Verrucomicrobiota</taxon>
        <taxon>Opitutia</taxon>
        <taxon>Puniceicoccales</taxon>
        <taxon>Pelagicoccaceae</taxon>
        <taxon>Pelagicoccus</taxon>
    </lineage>
</organism>
<keyword evidence="6 7" id="KW-0472">Membrane</keyword>
<name>A0A7X1EA51_9BACT</name>
<feature type="transmembrane region" description="Helical" evidence="7">
    <location>
        <begin position="87"/>
        <end position="107"/>
    </location>
</feature>
<feature type="transmembrane region" description="Helical" evidence="7">
    <location>
        <begin position="62"/>
        <end position="81"/>
    </location>
</feature>
<evidence type="ECO:0000256" key="1">
    <source>
        <dbReference type="ARBA" id="ARBA00004651"/>
    </source>
</evidence>
<dbReference type="Proteomes" id="UP000526501">
    <property type="component" value="Unassembled WGS sequence"/>
</dbReference>
<dbReference type="AlphaFoldDB" id="A0A7X1EA51"/>
<reference evidence="9 10" key="1">
    <citation type="submission" date="2020-07" db="EMBL/GenBank/DDBJ databases">
        <authorList>
            <person name="Feng X."/>
        </authorList>
    </citation>
    <scope>NUCLEOTIDE SEQUENCE [LARGE SCALE GENOMIC DNA]</scope>
    <source>
        <strain evidence="9 10">JCM23202</strain>
    </source>
</reference>
<dbReference type="InterPro" id="IPR005115">
    <property type="entry name" value="Gly_transporter"/>
</dbReference>
<feature type="transmembrane region" description="Helical" evidence="7">
    <location>
        <begin position="148"/>
        <end position="167"/>
    </location>
</feature>
<keyword evidence="10" id="KW-1185">Reference proteome</keyword>
<feature type="transmembrane region" description="Helical" evidence="7">
    <location>
        <begin position="174"/>
        <end position="194"/>
    </location>
</feature>
<evidence type="ECO:0000259" key="8">
    <source>
        <dbReference type="Pfam" id="PF03458"/>
    </source>
</evidence>
<dbReference type="PANTHER" id="PTHR30506:SF3">
    <property type="entry name" value="UPF0126 INNER MEMBRANE PROTEIN YADS-RELATED"/>
    <property type="match status" value="1"/>
</dbReference>
<comment type="similarity">
    <text evidence="2">Belongs to the UPF0126 family.</text>
</comment>
<accession>A0A7X1EA51</accession>
<evidence type="ECO:0000256" key="3">
    <source>
        <dbReference type="ARBA" id="ARBA00022475"/>
    </source>
</evidence>
<feature type="domain" description="Glycine transporter" evidence="8">
    <location>
        <begin position="90"/>
        <end position="164"/>
    </location>
</feature>
<feature type="domain" description="Glycine transporter" evidence="8">
    <location>
        <begin position="4"/>
        <end position="76"/>
    </location>
</feature>
<evidence type="ECO:0000256" key="4">
    <source>
        <dbReference type="ARBA" id="ARBA00022692"/>
    </source>
</evidence>
<evidence type="ECO:0000256" key="6">
    <source>
        <dbReference type="ARBA" id="ARBA00023136"/>
    </source>
</evidence>
<keyword evidence="3" id="KW-1003">Cell membrane</keyword>
<sequence>MVYYLGLVGVAVFAISGALAADRKGSDWVGVLFLASATALGGGTLRDVLLKREAVFWIANPTYLWVVIGATVFTIIYVRYFKPPTNALNFADAIGLAMFSIVGAKIAEAEGMTPLIVVTMGVFTGVAGGIIRDVLANEIPLIFRSGEPIYSVSAASGIIAYLGLKYLGVPSQTASLSGVAVIAATRFAGIFWHIKLPEFSVRKH</sequence>
<evidence type="ECO:0000256" key="2">
    <source>
        <dbReference type="ARBA" id="ARBA00008193"/>
    </source>
</evidence>
<evidence type="ECO:0000313" key="9">
    <source>
        <dbReference type="EMBL" id="MBC2608134.1"/>
    </source>
</evidence>
<comment type="caution">
    <text evidence="9">The sequence shown here is derived from an EMBL/GenBank/DDBJ whole genome shotgun (WGS) entry which is preliminary data.</text>
</comment>
<feature type="transmembrane region" description="Helical" evidence="7">
    <location>
        <begin position="30"/>
        <end position="50"/>
    </location>
</feature>
<protein>
    <submittedName>
        <fullName evidence="9">Trimeric intracellular cation channel family protein</fullName>
    </submittedName>
</protein>
<proteinExistence type="inferred from homology"/>
<evidence type="ECO:0000256" key="7">
    <source>
        <dbReference type="SAM" id="Phobius"/>
    </source>
</evidence>